<evidence type="ECO:0000259" key="5">
    <source>
        <dbReference type="Pfam" id="PF00174"/>
    </source>
</evidence>
<evidence type="ECO:0008006" key="9">
    <source>
        <dbReference type="Google" id="ProtNLM"/>
    </source>
</evidence>
<dbReference type="Pfam" id="PF03404">
    <property type="entry name" value="Mo-co_dimer"/>
    <property type="match status" value="1"/>
</dbReference>
<dbReference type="PANTHER" id="PTHR19372">
    <property type="entry name" value="SULFITE REDUCTASE"/>
    <property type="match status" value="1"/>
</dbReference>
<dbReference type="GO" id="GO:0008482">
    <property type="term" value="F:sulfite oxidase activity"/>
    <property type="evidence" value="ECO:0007669"/>
    <property type="project" value="TreeGrafter"/>
</dbReference>
<dbReference type="SUPFAM" id="SSF56524">
    <property type="entry name" value="Oxidoreductase molybdopterin-binding domain"/>
    <property type="match status" value="1"/>
</dbReference>
<dbReference type="GO" id="GO:0020037">
    <property type="term" value="F:heme binding"/>
    <property type="evidence" value="ECO:0007669"/>
    <property type="project" value="TreeGrafter"/>
</dbReference>
<dbReference type="EMBL" id="CADIKM010000046">
    <property type="protein sequence ID" value="CAB3802071.1"/>
    <property type="molecule type" value="Genomic_DNA"/>
</dbReference>
<keyword evidence="8" id="KW-1185">Reference proteome</keyword>
<evidence type="ECO:0000259" key="6">
    <source>
        <dbReference type="Pfam" id="PF03404"/>
    </source>
</evidence>
<evidence type="ECO:0000256" key="3">
    <source>
        <dbReference type="ARBA" id="ARBA00022723"/>
    </source>
</evidence>
<feature type="domain" description="Oxidoreductase molybdopterin-binding" evidence="5">
    <location>
        <begin position="100"/>
        <end position="270"/>
    </location>
</feature>
<dbReference type="GO" id="GO:0030151">
    <property type="term" value="F:molybdenum ion binding"/>
    <property type="evidence" value="ECO:0007669"/>
    <property type="project" value="InterPro"/>
</dbReference>
<dbReference type="InterPro" id="IPR036374">
    <property type="entry name" value="OxRdtase_Mopterin-bd_sf"/>
</dbReference>
<dbReference type="Gene3D" id="2.60.40.650">
    <property type="match status" value="1"/>
</dbReference>
<dbReference type="PRINTS" id="PR00407">
    <property type="entry name" value="EUMOPTERIN"/>
</dbReference>
<evidence type="ECO:0000313" key="8">
    <source>
        <dbReference type="Proteomes" id="UP000494115"/>
    </source>
</evidence>
<evidence type="ECO:0000313" key="7">
    <source>
        <dbReference type="EMBL" id="CAB3802071.1"/>
    </source>
</evidence>
<dbReference type="InterPro" id="IPR006311">
    <property type="entry name" value="TAT_signal"/>
</dbReference>
<dbReference type="Proteomes" id="UP000494115">
    <property type="component" value="Unassembled WGS sequence"/>
</dbReference>
<sequence>MREKLDSQPELERRRILRVLTAGGLASTLGGFTPGAWSNETLEMPFENGRRDIVSNFPQKSKMILLRTRPPLLETPFSVFDRGVFTPNSQFYVRWHLPNIPTAIDGTKFRLAVRGQVNQVLSLSLKDLITKFERIDLAAVNQCSGNSRGWFAPRVAGGQWNNGAMGNAMWTGVRLKDVLARAGLKGDALQVRFNGMDTGVLPGTPDFLKSLDVAHANDGEVMLAYAMNGEALPLINGFPLRLIVPGWYSTYWVKMLNDIEVLNKPDDNYWMTKAYLIPDTPGGNIGVGQTGVKMVPINKMVPRSFFTNVSDVTTLKVGKSQSIRGIAFGGDAGIKQVLVSLDDGKTFAPAKLGTDHGKYSFRQWQTTFVPPEAGKFVLKVKAINSNGLAQPDAPIWNPGGFMRNVVESVTLAAA</sequence>
<organism evidence="7 8">
    <name type="scientific">Pararobbsia alpina</name>
    <dbReference type="NCBI Taxonomy" id="621374"/>
    <lineage>
        <taxon>Bacteria</taxon>
        <taxon>Pseudomonadati</taxon>
        <taxon>Pseudomonadota</taxon>
        <taxon>Betaproteobacteria</taxon>
        <taxon>Burkholderiales</taxon>
        <taxon>Burkholderiaceae</taxon>
        <taxon>Pararobbsia</taxon>
    </lineage>
</organism>
<dbReference type="GO" id="GO:0043546">
    <property type="term" value="F:molybdopterin cofactor binding"/>
    <property type="evidence" value="ECO:0007669"/>
    <property type="project" value="TreeGrafter"/>
</dbReference>
<proteinExistence type="predicted"/>
<dbReference type="InterPro" id="IPR008335">
    <property type="entry name" value="Mopterin_OxRdtase_euk"/>
</dbReference>
<dbReference type="Gene3D" id="3.90.420.10">
    <property type="entry name" value="Oxidoreductase, molybdopterin-binding domain"/>
    <property type="match status" value="1"/>
</dbReference>
<keyword evidence="3" id="KW-0479">Metal-binding</keyword>
<dbReference type="PANTHER" id="PTHR19372:SF7">
    <property type="entry name" value="SULFITE OXIDASE, MITOCHONDRIAL"/>
    <property type="match status" value="1"/>
</dbReference>
<keyword evidence="4" id="KW-0560">Oxidoreductase</keyword>
<protein>
    <recommendedName>
        <fullName evidence="9">Protein-methionine-sulfoxide reductase catalytic subunit MsrP</fullName>
    </recommendedName>
</protein>
<evidence type="ECO:0000256" key="4">
    <source>
        <dbReference type="ARBA" id="ARBA00023002"/>
    </source>
</evidence>
<dbReference type="Pfam" id="PF00174">
    <property type="entry name" value="Oxidored_molyb"/>
    <property type="match status" value="1"/>
</dbReference>
<dbReference type="AlphaFoldDB" id="A0A6S7C5V7"/>
<dbReference type="GO" id="GO:0006790">
    <property type="term" value="P:sulfur compound metabolic process"/>
    <property type="evidence" value="ECO:0007669"/>
    <property type="project" value="TreeGrafter"/>
</dbReference>
<dbReference type="InterPro" id="IPR000572">
    <property type="entry name" value="OxRdtase_Mopterin-bd_dom"/>
</dbReference>
<reference evidence="7 8" key="1">
    <citation type="submission" date="2020-04" db="EMBL/GenBank/DDBJ databases">
        <authorList>
            <person name="De Canck E."/>
        </authorList>
    </citation>
    <scope>NUCLEOTIDE SEQUENCE [LARGE SCALE GENOMIC DNA]</scope>
    <source>
        <strain evidence="7 8">LMG 28138</strain>
    </source>
</reference>
<feature type="domain" description="Moybdenum cofactor oxidoreductase dimerisation" evidence="6">
    <location>
        <begin position="297"/>
        <end position="406"/>
    </location>
</feature>
<dbReference type="PROSITE" id="PS51318">
    <property type="entry name" value="TAT"/>
    <property type="match status" value="1"/>
</dbReference>
<keyword evidence="2" id="KW-0500">Molybdenum</keyword>
<dbReference type="InterPro" id="IPR014756">
    <property type="entry name" value="Ig_E-set"/>
</dbReference>
<gene>
    <name evidence="7" type="ORF">LMG28138_05125</name>
</gene>
<name>A0A6S7C5V7_9BURK</name>
<evidence type="ECO:0000256" key="2">
    <source>
        <dbReference type="ARBA" id="ARBA00022505"/>
    </source>
</evidence>
<evidence type="ECO:0000256" key="1">
    <source>
        <dbReference type="ARBA" id="ARBA00001924"/>
    </source>
</evidence>
<comment type="cofactor">
    <cofactor evidence="1">
        <name>Mo-molybdopterin</name>
        <dbReference type="ChEBI" id="CHEBI:71302"/>
    </cofactor>
</comment>
<dbReference type="SUPFAM" id="SSF81296">
    <property type="entry name" value="E set domains"/>
    <property type="match status" value="1"/>
</dbReference>
<dbReference type="InterPro" id="IPR005066">
    <property type="entry name" value="MoCF_OxRdtse_dimer"/>
</dbReference>
<accession>A0A6S7C5V7</accession>